<dbReference type="EMBL" id="SMYL01000001">
    <property type="protein sequence ID" value="TDK68248.1"/>
    <property type="molecule type" value="Genomic_DNA"/>
</dbReference>
<dbReference type="SMART" id="SM00028">
    <property type="entry name" value="TPR"/>
    <property type="match status" value="3"/>
</dbReference>
<dbReference type="NCBIfam" id="TIGR02521">
    <property type="entry name" value="type_IV_pilW"/>
    <property type="match status" value="1"/>
</dbReference>
<dbReference type="InterPro" id="IPR011990">
    <property type="entry name" value="TPR-like_helical_dom_sf"/>
</dbReference>
<dbReference type="PANTHER" id="PTHR44858:SF1">
    <property type="entry name" value="UDP-N-ACETYLGLUCOSAMINE--PEPTIDE N-ACETYLGLUCOSAMINYLTRANSFERASE SPINDLY-RELATED"/>
    <property type="match status" value="1"/>
</dbReference>
<dbReference type="Proteomes" id="UP000294829">
    <property type="component" value="Unassembled WGS sequence"/>
</dbReference>
<evidence type="ECO:0000313" key="4">
    <source>
        <dbReference type="EMBL" id="TDK68248.1"/>
    </source>
</evidence>
<dbReference type="PANTHER" id="PTHR44858">
    <property type="entry name" value="TETRATRICOPEPTIDE REPEAT PROTEIN 6"/>
    <property type="match status" value="1"/>
</dbReference>
<dbReference type="OrthoDB" id="9814042at2"/>
<feature type="repeat" description="TPR" evidence="3">
    <location>
        <begin position="170"/>
        <end position="203"/>
    </location>
</feature>
<feature type="repeat" description="TPR" evidence="3">
    <location>
        <begin position="100"/>
        <end position="133"/>
    </location>
</feature>
<dbReference type="InterPro" id="IPR050498">
    <property type="entry name" value="Ycf3"/>
</dbReference>
<accession>A0A4R5W5A9</accession>
<comment type="caution">
    <text evidence="4">The sequence shown here is derived from an EMBL/GenBank/DDBJ whole genome shotgun (WGS) entry which is preliminary data.</text>
</comment>
<reference evidence="4 5" key="1">
    <citation type="submission" date="2019-03" db="EMBL/GenBank/DDBJ databases">
        <title>Sapientia aquatica gen. nov., sp. nov., isolated from a crater lake.</title>
        <authorList>
            <person name="Felfoldi T."/>
            <person name="Szabo A."/>
            <person name="Toth E."/>
            <person name="Schumann P."/>
            <person name="Keki Z."/>
            <person name="Marialigeti K."/>
            <person name="Mathe I."/>
        </authorList>
    </citation>
    <scope>NUCLEOTIDE SEQUENCE [LARGE SCALE GENOMIC DNA]</scope>
    <source>
        <strain evidence="4 5">SA-152</strain>
    </source>
</reference>
<protein>
    <submittedName>
        <fullName evidence="4">Type IV pilus biogenesis/stability protein PilW</fullName>
    </submittedName>
</protein>
<dbReference type="InterPro" id="IPR019734">
    <property type="entry name" value="TPR_rpt"/>
</dbReference>
<evidence type="ECO:0000256" key="3">
    <source>
        <dbReference type="PROSITE-ProRule" id="PRU00339"/>
    </source>
</evidence>
<organism evidence="4 5">
    <name type="scientific">Sapientia aquatica</name>
    <dbReference type="NCBI Taxonomy" id="1549640"/>
    <lineage>
        <taxon>Bacteria</taxon>
        <taxon>Pseudomonadati</taxon>
        <taxon>Pseudomonadota</taxon>
        <taxon>Betaproteobacteria</taxon>
        <taxon>Burkholderiales</taxon>
        <taxon>Oxalobacteraceae</taxon>
        <taxon>Sapientia</taxon>
    </lineage>
</organism>
<sequence length="284" mass="32116">MSAKIRCQLWSNSGDNLVNNFWRKIFFSVILSGILSACTTTYDAPKFTASSASDAPAQSADAKKRATLRLQLGVSYFQQAQFATALKELTNAINIDPTLSDAYGVRALVYMQMQETNLAEQDFVRATQLAPNNPDHANNYAWFLCENGKVKQGLEILDRVMKDRTYAQPAKALNNAGMCSLKLKDDVTAEKYFMQAVRLDASNPVSNLNLSRLAYKRQDWERSQFYINRLIKAENYTPEVLWLAIKSSHKMNDTLSESSLGAQLRRRFPDSDEYALFQRGAFDE</sequence>
<dbReference type="PROSITE" id="PS50005">
    <property type="entry name" value="TPR"/>
    <property type="match status" value="3"/>
</dbReference>
<gene>
    <name evidence="4" type="primary">pilW</name>
    <name evidence="4" type="ORF">E2I14_01490</name>
</gene>
<dbReference type="InterPro" id="IPR013360">
    <property type="entry name" value="Pilus_4_PilW"/>
</dbReference>
<dbReference type="Gene3D" id="1.25.40.10">
    <property type="entry name" value="Tetratricopeptide repeat domain"/>
    <property type="match status" value="1"/>
</dbReference>
<evidence type="ECO:0000256" key="2">
    <source>
        <dbReference type="ARBA" id="ARBA00022803"/>
    </source>
</evidence>
<feature type="repeat" description="TPR" evidence="3">
    <location>
        <begin position="66"/>
        <end position="99"/>
    </location>
</feature>
<name>A0A4R5W5A9_9BURK</name>
<evidence type="ECO:0000313" key="5">
    <source>
        <dbReference type="Proteomes" id="UP000294829"/>
    </source>
</evidence>
<dbReference type="AlphaFoldDB" id="A0A4R5W5A9"/>
<keyword evidence="1" id="KW-0677">Repeat</keyword>
<proteinExistence type="predicted"/>
<dbReference type="SUPFAM" id="SSF48452">
    <property type="entry name" value="TPR-like"/>
    <property type="match status" value="1"/>
</dbReference>
<dbReference type="Pfam" id="PF13181">
    <property type="entry name" value="TPR_8"/>
    <property type="match status" value="2"/>
</dbReference>
<keyword evidence="5" id="KW-1185">Reference proteome</keyword>
<keyword evidence="2 3" id="KW-0802">TPR repeat</keyword>
<evidence type="ECO:0000256" key="1">
    <source>
        <dbReference type="ARBA" id="ARBA00022737"/>
    </source>
</evidence>